<dbReference type="Proteomes" id="UP000076532">
    <property type="component" value="Unassembled WGS sequence"/>
</dbReference>
<dbReference type="InterPro" id="IPR016087">
    <property type="entry name" value="Chalcone_isomerase"/>
</dbReference>
<dbReference type="Gene3D" id="3.50.70.10">
    <property type="match status" value="1"/>
</dbReference>
<protein>
    <recommendedName>
        <fullName evidence="1">Chalcone isomerase domain-containing protein</fullName>
    </recommendedName>
</protein>
<dbReference type="InterPro" id="IPR016088">
    <property type="entry name" value="Chalcone_isomerase_3-sand"/>
</dbReference>
<evidence type="ECO:0000313" key="2">
    <source>
        <dbReference type="EMBL" id="KZP32238.1"/>
    </source>
</evidence>
<dbReference type="AlphaFoldDB" id="A0A166V0Y8"/>
<reference evidence="2 3" key="1">
    <citation type="journal article" date="2016" name="Mol. Biol. Evol.">
        <title>Comparative Genomics of Early-Diverging Mushroom-Forming Fungi Provides Insights into the Origins of Lignocellulose Decay Capabilities.</title>
        <authorList>
            <person name="Nagy L.G."/>
            <person name="Riley R."/>
            <person name="Tritt A."/>
            <person name="Adam C."/>
            <person name="Daum C."/>
            <person name="Floudas D."/>
            <person name="Sun H."/>
            <person name="Yadav J.S."/>
            <person name="Pangilinan J."/>
            <person name="Larsson K.H."/>
            <person name="Matsuura K."/>
            <person name="Barry K."/>
            <person name="Labutti K."/>
            <person name="Kuo R."/>
            <person name="Ohm R.A."/>
            <person name="Bhattacharya S.S."/>
            <person name="Shirouzu T."/>
            <person name="Yoshinaga Y."/>
            <person name="Martin F.M."/>
            <person name="Grigoriev I.V."/>
            <person name="Hibbett D.S."/>
        </authorList>
    </citation>
    <scope>NUCLEOTIDE SEQUENCE [LARGE SCALE GENOMIC DNA]</scope>
    <source>
        <strain evidence="2 3">CBS 109695</strain>
    </source>
</reference>
<dbReference type="PANTHER" id="PTHR47284">
    <property type="entry name" value="FATTY-ACID-BINDING PROTEIN 2"/>
    <property type="match status" value="1"/>
</dbReference>
<dbReference type="InterPro" id="IPR036298">
    <property type="entry name" value="Chalcone_isomerase_sf"/>
</dbReference>
<evidence type="ECO:0000313" key="3">
    <source>
        <dbReference type="Proteomes" id="UP000076532"/>
    </source>
</evidence>
<dbReference type="PANTHER" id="PTHR47284:SF3">
    <property type="entry name" value="FATTY-ACID-BINDING PROTEIN 2"/>
    <property type="match status" value="1"/>
</dbReference>
<dbReference type="EMBL" id="KV417486">
    <property type="protein sequence ID" value="KZP32238.1"/>
    <property type="molecule type" value="Genomic_DNA"/>
</dbReference>
<organism evidence="2 3">
    <name type="scientific">Athelia psychrophila</name>
    <dbReference type="NCBI Taxonomy" id="1759441"/>
    <lineage>
        <taxon>Eukaryota</taxon>
        <taxon>Fungi</taxon>
        <taxon>Dikarya</taxon>
        <taxon>Basidiomycota</taxon>
        <taxon>Agaricomycotina</taxon>
        <taxon>Agaricomycetes</taxon>
        <taxon>Agaricomycetidae</taxon>
        <taxon>Atheliales</taxon>
        <taxon>Atheliaceae</taxon>
        <taxon>Athelia</taxon>
    </lineage>
</organism>
<feature type="domain" description="Chalcone isomerase" evidence="1">
    <location>
        <begin position="145"/>
        <end position="269"/>
    </location>
</feature>
<accession>A0A166V0Y8</accession>
<dbReference type="GO" id="GO:0016872">
    <property type="term" value="F:intramolecular lyase activity"/>
    <property type="evidence" value="ECO:0007669"/>
    <property type="project" value="InterPro"/>
</dbReference>
<proteinExistence type="predicted"/>
<dbReference type="Pfam" id="PF16035">
    <property type="entry name" value="Chalcone_2"/>
    <property type="match status" value="2"/>
</dbReference>
<feature type="domain" description="Chalcone isomerase" evidence="1">
    <location>
        <begin position="98"/>
        <end position="128"/>
    </location>
</feature>
<name>A0A166V0Y8_9AGAM</name>
<dbReference type="SUPFAM" id="SSF54626">
    <property type="entry name" value="Chalcone isomerase"/>
    <property type="match status" value="1"/>
</dbReference>
<sequence>MNPLIFASFRSRIFPKLSAGSRRLISHSQPSRGYGKRLSPLLLVGGVALLSGTLFVSRSIVHLDAGITQSDVEFQADPATKIEFPTTLVIPSKSSLPKFSLVGLGVRTVSFLGVKVYSIALYADLNNPNLQISRSATFEEKIDHIARNTACVIRIIPTRSTSYSHLRDAFMRSLLGRMKLSHSRGTITQEEEETAQDPLRTLKSIFPGTPLAKHTPLDILITAPSKDSAHPRAVIVRDLGSVENDWIAREFILAYFEGDGLSPALKKSVQQGLEDFGN</sequence>
<evidence type="ECO:0000259" key="1">
    <source>
        <dbReference type="Pfam" id="PF16035"/>
    </source>
</evidence>
<dbReference type="OrthoDB" id="18193at2759"/>
<keyword evidence="3" id="KW-1185">Reference proteome</keyword>
<gene>
    <name evidence="2" type="ORF">FIBSPDRAFT_1036882</name>
</gene>
<dbReference type="STRING" id="436010.A0A166V0Y8"/>